<dbReference type="Pfam" id="PF08246">
    <property type="entry name" value="Inhibitor_I29"/>
    <property type="match status" value="1"/>
</dbReference>
<dbReference type="EC" id="3.4.22.2" evidence="10"/>
<dbReference type="InterPro" id="IPR039417">
    <property type="entry name" value="Peptidase_C1A_papain-like"/>
</dbReference>
<reference evidence="10" key="1">
    <citation type="submission" date="2014-05" db="EMBL/GenBank/DDBJ databases">
        <title>Cloning and expression of extracellular proteins from embryogenic suspension cultures of Dactylis glomerata L.</title>
        <authorList>
            <person name="Rakleova G."/>
            <person name="Keightley A."/>
            <person name="Kalev I."/>
            <person name="Pantchev I."/>
            <person name="Tsacheva I."/>
            <person name="Tchorbadjieva M."/>
        </authorList>
    </citation>
    <scope>NUCLEOTIDE SEQUENCE</scope>
</reference>
<protein>
    <submittedName>
        <fullName evidence="10">Cysteine proteinase C1A</fullName>
        <ecNumber evidence="10">3.4.22.2</ecNumber>
    </submittedName>
</protein>
<dbReference type="PRINTS" id="PR00705">
    <property type="entry name" value="PAPAIN"/>
</dbReference>
<evidence type="ECO:0000259" key="9">
    <source>
        <dbReference type="SMART" id="SM00848"/>
    </source>
</evidence>
<organism evidence="10">
    <name type="scientific">Dactylis glomerata</name>
    <name type="common">Orchard grass</name>
    <name type="synonym">Cock's-foot grass</name>
    <dbReference type="NCBI Taxonomy" id="4509"/>
    <lineage>
        <taxon>Eukaryota</taxon>
        <taxon>Viridiplantae</taxon>
        <taxon>Streptophyta</taxon>
        <taxon>Embryophyta</taxon>
        <taxon>Tracheophyta</taxon>
        <taxon>Spermatophyta</taxon>
        <taxon>Magnoliopsida</taxon>
        <taxon>Liliopsida</taxon>
        <taxon>Poales</taxon>
        <taxon>Poaceae</taxon>
        <taxon>BOP clade</taxon>
        <taxon>Pooideae</taxon>
        <taxon>Poodae</taxon>
        <taxon>Poeae</taxon>
        <taxon>Poeae Chloroplast Group 2 (Poeae type)</taxon>
        <taxon>Loliodinae</taxon>
        <taxon>Dactylidinae</taxon>
        <taxon>Dactylis</taxon>
    </lineage>
</organism>
<dbReference type="SMART" id="SM00645">
    <property type="entry name" value="Pept_C1"/>
    <property type="match status" value="1"/>
</dbReference>
<dbReference type="InterPro" id="IPR038765">
    <property type="entry name" value="Papain-like_cys_pep_sf"/>
</dbReference>
<dbReference type="GO" id="GO:0006508">
    <property type="term" value="P:proteolysis"/>
    <property type="evidence" value="ECO:0007669"/>
    <property type="project" value="UniProtKB-KW"/>
</dbReference>
<accession>D0VEB8</accession>
<dbReference type="AlphaFoldDB" id="D0VEB8"/>
<dbReference type="GO" id="GO:0008234">
    <property type="term" value="F:cysteine-type peptidase activity"/>
    <property type="evidence" value="ECO:0007669"/>
    <property type="project" value="UniProtKB-KW"/>
</dbReference>
<dbReference type="EMBL" id="GU067466">
    <property type="protein sequence ID" value="ACY38051.3"/>
    <property type="molecule type" value="mRNA"/>
</dbReference>
<proteinExistence type="evidence at transcript level"/>
<evidence type="ECO:0000256" key="1">
    <source>
        <dbReference type="ARBA" id="ARBA00008455"/>
    </source>
</evidence>
<keyword evidence="6" id="KW-1015">Disulfide bond</keyword>
<dbReference type="PROSITE" id="PS00639">
    <property type="entry name" value="THIOL_PROTEASE_HIS"/>
    <property type="match status" value="1"/>
</dbReference>
<comment type="similarity">
    <text evidence="1">Belongs to the peptidase C1 family.</text>
</comment>
<feature type="signal peptide" evidence="7">
    <location>
        <begin position="1"/>
        <end position="20"/>
    </location>
</feature>
<dbReference type="Pfam" id="PF00112">
    <property type="entry name" value="Peptidase_C1"/>
    <property type="match status" value="1"/>
</dbReference>
<evidence type="ECO:0000259" key="8">
    <source>
        <dbReference type="SMART" id="SM00645"/>
    </source>
</evidence>
<evidence type="ECO:0000256" key="5">
    <source>
        <dbReference type="ARBA" id="ARBA00022807"/>
    </source>
</evidence>
<dbReference type="InterPro" id="IPR025661">
    <property type="entry name" value="Pept_asp_AS"/>
</dbReference>
<dbReference type="FunFam" id="3.90.70.10:FF:000023">
    <property type="entry name" value="Senescence-specific cysteine protease SAG39"/>
    <property type="match status" value="1"/>
</dbReference>
<dbReference type="PROSITE" id="PS00139">
    <property type="entry name" value="THIOL_PROTEASE_CYS"/>
    <property type="match status" value="1"/>
</dbReference>
<dbReference type="CDD" id="cd02248">
    <property type="entry name" value="Peptidase_C1A"/>
    <property type="match status" value="1"/>
</dbReference>
<dbReference type="SUPFAM" id="SSF54001">
    <property type="entry name" value="Cysteine proteinases"/>
    <property type="match status" value="1"/>
</dbReference>
<feature type="chain" id="PRO_5018589967" evidence="7">
    <location>
        <begin position="21"/>
        <end position="365"/>
    </location>
</feature>
<dbReference type="InterPro" id="IPR025660">
    <property type="entry name" value="Pept_his_AS"/>
</dbReference>
<dbReference type="InterPro" id="IPR013201">
    <property type="entry name" value="Prot_inhib_I29"/>
</dbReference>
<feature type="domain" description="Cathepsin propeptide inhibitor" evidence="9">
    <location>
        <begin position="40"/>
        <end position="98"/>
    </location>
</feature>
<keyword evidence="4 10" id="KW-0378">Hydrolase</keyword>
<evidence type="ECO:0000256" key="3">
    <source>
        <dbReference type="ARBA" id="ARBA00022729"/>
    </source>
</evidence>
<dbReference type="PANTHER" id="PTHR12411">
    <property type="entry name" value="CYSTEINE PROTEASE FAMILY C1-RELATED"/>
    <property type="match status" value="1"/>
</dbReference>
<evidence type="ECO:0000256" key="2">
    <source>
        <dbReference type="ARBA" id="ARBA00022670"/>
    </source>
</evidence>
<dbReference type="InterPro" id="IPR000169">
    <property type="entry name" value="Pept_cys_AS"/>
</dbReference>
<keyword evidence="5" id="KW-0788">Thiol protease</keyword>
<evidence type="ECO:0000256" key="6">
    <source>
        <dbReference type="ARBA" id="ARBA00023157"/>
    </source>
</evidence>
<dbReference type="MEROPS" id="C01.168"/>
<sequence>MWRCILLAVVVAMAVAPGLALGVPFTEKDLSSEESLRGLYETWRSHHTVSRRGLGAEAEARRFNVFKENVRYIHEANKKDRPFRLALNKFADMTTDEFRRTYAGSRVRHHRSLSGGRRQGGGSFMYADAENLPAAVDWRQKGAVTPIKDQGQCGSCWAFSTIVAVEGINKIRTGRLVSLSEQELMDCNIGENDGCNGGLMDVAFQFIQQNGGITTEANYPYQGEQNSCDQSKENSHDVSIDGYEDVPANDESALQKAVANQPVSVAIDASGNDFQFYSEGVFTTDGGTDLDHGVAAVGYGTTRDGTKYWIVKNSWGEDWGEKGYIRMQRGVKQAEGLCGIAMEASYPTKSAPHAMILDGSLTDEL</sequence>
<evidence type="ECO:0000313" key="10">
    <source>
        <dbReference type="EMBL" id="ACY38051.3"/>
    </source>
</evidence>
<dbReference type="Gene3D" id="3.90.70.10">
    <property type="entry name" value="Cysteine proteinases"/>
    <property type="match status" value="1"/>
</dbReference>
<dbReference type="SMART" id="SM00848">
    <property type="entry name" value="Inhibitor_I29"/>
    <property type="match status" value="1"/>
</dbReference>
<keyword evidence="2" id="KW-0645">Protease</keyword>
<feature type="domain" description="Peptidase C1A papain C-terminal" evidence="8">
    <location>
        <begin position="132"/>
        <end position="348"/>
    </location>
</feature>
<keyword evidence="3 7" id="KW-0732">Signal</keyword>
<evidence type="ECO:0000256" key="4">
    <source>
        <dbReference type="ARBA" id="ARBA00022801"/>
    </source>
</evidence>
<name>D0VEB8_DACGL</name>
<dbReference type="PROSITE" id="PS00640">
    <property type="entry name" value="THIOL_PROTEASE_ASN"/>
    <property type="match status" value="1"/>
</dbReference>
<evidence type="ECO:0000256" key="7">
    <source>
        <dbReference type="SAM" id="SignalP"/>
    </source>
</evidence>
<dbReference type="InterPro" id="IPR013128">
    <property type="entry name" value="Peptidase_C1A"/>
</dbReference>
<dbReference type="InterPro" id="IPR000668">
    <property type="entry name" value="Peptidase_C1A_C"/>
</dbReference>